<evidence type="ECO:0000313" key="1">
    <source>
        <dbReference type="EMBL" id="UOQ71566.1"/>
    </source>
</evidence>
<gene>
    <name evidence="1" type="ORF">MUN79_23585</name>
</gene>
<dbReference type="RefSeq" id="WP_244674973.1">
    <property type="nucleotide sequence ID" value="NZ_CP095046.1"/>
</dbReference>
<reference evidence="1" key="1">
    <citation type="submission" date="2022-04" db="EMBL/GenBank/DDBJ databases">
        <title>Hymenobacter sp. isolated from the air.</title>
        <authorList>
            <person name="Won M."/>
            <person name="Lee C.-M."/>
            <person name="Woen H.-Y."/>
            <person name="Kwon S.-W."/>
        </authorList>
    </citation>
    <scope>NUCLEOTIDE SEQUENCE</scope>
    <source>
        <strain evidence="1">5116S-3</strain>
    </source>
</reference>
<dbReference type="KEGG" id="hcu:MUN79_23585"/>
<accession>A0A8T9Q1E2</accession>
<proteinExistence type="predicted"/>
<keyword evidence="2" id="KW-1185">Reference proteome</keyword>
<dbReference type="Proteomes" id="UP000831796">
    <property type="component" value="Chromosome"/>
</dbReference>
<dbReference type="Gene3D" id="1.25.40.390">
    <property type="match status" value="1"/>
</dbReference>
<evidence type="ECO:0000313" key="2">
    <source>
        <dbReference type="Proteomes" id="UP000831796"/>
    </source>
</evidence>
<protein>
    <submittedName>
        <fullName evidence="1">RagB/SusD family nutrient uptake outer membrane protein</fullName>
    </submittedName>
</protein>
<dbReference type="InterPro" id="IPR011990">
    <property type="entry name" value="TPR-like_helical_dom_sf"/>
</dbReference>
<dbReference type="EMBL" id="CP095046">
    <property type="protein sequence ID" value="UOQ71566.1"/>
    <property type="molecule type" value="Genomic_DNA"/>
</dbReference>
<dbReference type="SUPFAM" id="SSF48452">
    <property type="entry name" value="TPR-like"/>
    <property type="match status" value="1"/>
</dbReference>
<dbReference type="AlphaFoldDB" id="A0A8T9Q1E2"/>
<sequence length="31" mass="3600">MKTNADTYRRIFPIPTTELTLNAQLKQNTGY</sequence>
<name>A0A8T9Q1E2_9BACT</name>
<organism evidence="1 2">
    <name type="scientific">Hymenobacter cellulosilyticus</name>
    <dbReference type="NCBI Taxonomy" id="2932248"/>
    <lineage>
        <taxon>Bacteria</taxon>
        <taxon>Pseudomonadati</taxon>
        <taxon>Bacteroidota</taxon>
        <taxon>Cytophagia</taxon>
        <taxon>Cytophagales</taxon>
        <taxon>Hymenobacteraceae</taxon>
        <taxon>Hymenobacter</taxon>
    </lineage>
</organism>